<dbReference type="InterPro" id="IPR043971">
    <property type="entry name" value="FUZ/MON1/HPS1_longin_2"/>
</dbReference>
<keyword evidence="10" id="KW-1185">Reference proteome</keyword>
<protein>
    <recommendedName>
        <fullName evidence="3">Vacuolar fusion protein MON1</fullName>
    </recommendedName>
    <alternativeName>
        <fullName evidence="4">Vacuolar fusion protein mon1</fullName>
    </alternativeName>
</protein>
<feature type="compositionally biased region" description="Polar residues" evidence="5">
    <location>
        <begin position="322"/>
        <end position="336"/>
    </location>
</feature>
<accession>A0A5C3E373</accession>
<dbReference type="GO" id="GO:0000329">
    <property type="term" value="C:fungal-type vacuole membrane"/>
    <property type="evidence" value="ECO:0007669"/>
    <property type="project" value="TreeGrafter"/>
</dbReference>
<evidence type="ECO:0000313" key="9">
    <source>
        <dbReference type="EMBL" id="SPO24560.1"/>
    </source>
</evidence>
<evidence type="ECO:0000256" key="3">
    <source>
        <dbReference type="ARBA" id="ARBA00018132"/>
    </source>
</evidence>
<feature type="domain" description="FUZ/MON1/HPS1 first Longin" evidence="6">
    <location>
        <begin position="283"/>
        <end position="446"/>
    </location>
</feature>
<feature type="compositionally biased region" description="Low complexity" evidence="5">
    <location>
        <begin position="21"/>
        <end position="60"/>
    </location>
</feature>
<dbReference type="InterPro" id="IPR043972">
    <property type="entry name" value="FUZ/MON1/HPS1_longin_1"/>
</dbReference>
<feature type="region of interest" description="Disordered" evidence="5">
    <location>
        <begin position="653"/>
        <end position="691"/>
    </location>
</feature>
<dbReference type="Proteomes" id="UP000324022">
    <property type="component" value="Unassembled WGS sequence"/>
</dbReference>
<proteinExistence type="predicted"/>
<feature type="region of interest" description="Disordered" evidence="5">
    <location>
        <begin position="1"/>
        <end position="171"/>
    </location>
</feature>
<evidence type="ECO:0000256" key="2">
    <source>
        <dbReference type="ARBA" id="ARBA00004440"/>
    </source>
</evidence>
<organism evidence="9 10">
    <name type="scientific">Ustilago trichophora</name>
    <dbReference type="NCBI Taxonomy" id="86804"/>
    <lineage>
        <taxon>Eukaryota</taxon>
        <taxon>Fungi</taxon>
        <taxon>Dikarya</taxon>
        <taxon>Basidiomycota</taxon>
        <taxon>Ustilaginomycotina</taxon>
        <taxon>Ustilaginomycetes</taxon>
        <taxon>Ustilaginales</taxon>
        <taxon>Ustilaginaceae</taxon>
        <taxon>Ustilago</taxon>
    </lineage>
</organism>
<dbReference type="GO" id="GO:0006623">
    <property type="term" value="P:protein targeting to vacuole"/>
    <property type="evidence" value="ECO:0007669"/>
    <property type="project" value="InterPro"/>
</dbReference>
<sequence length="912" mass="98839">MPQSIPSSSGHADSAADDNIRASTSAPRTSRPAAARPTALLTKSWTSASVSPSTTSSRITVGANTSIAADASSSRSLPASNASSASTRASTPIPELSFSPSTPQPPPSTRETLFSGPQLEAQLTGPSDEPKVRVPSRQDSDKSGSHDGEQSSEGAFNDAAEDEPEAVGITSSSSIHALDLLHRVNDRAAADRASQNHSLRSRLSQLSVSRVSNKYRSRSNSRDASTSVRAIPQQFVESQTTESSTSNAAEEPTQSHGDAVDEPTEEILDASAPVVPKQYADRKYYILSSAGKPIYISHASLSRRERRRDQRRRQQQQQQQQSPSSDPATTNESIANESDEEDESSTTQVGVMQALISIFADEDSDKLRFIRQGDLLITFLLRAPIYLVCVSNWNEEPSTLRQHLEYLYLQVISLVSASQLSRLFGRMPNFDLRRLLEGTEGIFDYLVNQLNANETETDEDVGEGNELAKRAITDWASCHQWWLQALQPIRITVPNLRDQLTAALQPPTAESGSGTQPHRPKDLLYVLLVANGRIVTLLRPRKHSVHPIDLLLLTNTVMGSRSIKRSGGSEEAEIWLPFSMPKFAPQGFVHAYVKFLDPESWVTPSAESNKEGRMTSSELAIIVVTADKDAFPTVSTWISSLIIKNPSGADETASMISTKSKQTTSKSRSTSKALKPPSSSSSASGSSEGNGWMTGFQRHVLTLCRHLSDPTNVEEGSPRVSAYTCAELGLAGLRHFVYRSNSTIQITSPTLPEPYSVNASDRKRLFTLYSLVHHNIHHPVPPSTGTGGGLEDVVSSSNLTNSAATLDSLTSSSSSSSSSAIASLGGNSLASTFGFGTTQPIRPLLNADRRLKMQLVKTEHEQVLGWITLPFELYLCVNPQLSKSAIVAIANGLTKWVKTNEKDLFLVNAGSF</sequence>
<dbReference type="OrthoDB" id="272411at2759"/>
<dbReference type="InterPro" id="IPR004353">
    <property type="entry name" value="Mon1"/>
</dbReference>
<dbReference type="Pfam" id="PF19037">
    <property type="entry name" value="Fuz_longin_2"/>
    <property type="match status" value="1"/>
</dbReference>
<dbReference type="Pfam" id="PF19038">
    <property type="entry name" value="Fuz_longin_3"/>
    <property type="match status" value="1"/>
</dbReference>
<feature type="compositionally biased region" description="Low complexity" evidence="5">
    <location>
        <begin position="657"/>
        <end position="687"/>
    </location>
</feature>
<comment type="subcellular location">
    <subcellularLocation>
        <location evidence="2">Endosome</location>
        <location evidence="2">Multivesicular body membrane</location>
        <topology evidence="2">Peripheral membrane protein</topology>
    </subcellularLocation>
    <subcellularLocation>
        <location evidence="1">Prevacuolar compartment membrane</location>
        <topology evidence="1">Peripheral membrane protein</topology>
    </subcellularLocation>
</comment>
<feature type="compositionally biased region" description="Basic residues" evidence="5">
    <location>
        <begin position="304"/>
        <end position="314"/>
    </location>
</feature>
<evidence type="ECO:0000259" key="7">
    <source>
        <dbReference type="Pfam" id="PF19037"/>
    </source>
</evidence>
<dbReference type="GO" id="GO:0035658">
    <property type="term" value="C:Mon1-Ccz1 complex"/>
    <property type="evidence" value="ECO:0007669"/>
    <property type="project" value="TreeGrafter"/>
</dbReference>
<evidence type="ECO:0000256" key="5">
    <source>
        <dbReference type="SAM" id="MobiDB-lite"/>
    </source>
</evidence>
<dbReference type="AlphaFoldDB" id="A0A5C3E373"/>
<name>A0A5C3E373_9BASI</name>
<feature type="compositionally biased region" description="Low complexity" evidence="5">
    <location>
        <begin position="68"/>
        <end position="101"/>
    </location>
</feature>
<reference evidence="9 10" key="1">
    <citation type="submission" date="2018-03" db="EMBL/GenBank/DDBJ databases">
        <authorList>
            <person name="Guldener U."/>
        </authorList>
    </citation>
    <scope>NUCLEOTIDE SEQUENCE [LARGE SCALE GENOMIC DNA]</scope>
    <source>
        <strain evidence="9 10">NBRC100155</strain>
    </source>
</reference>
<feature type="compositionally biased region" description="Low complexity" evidence="5">
    <location>
        <begin position="195"/>
        <end position="212"/>
    </location>
</feature>
<feature type="region of interest" description="Disordered" evidence="5">
    <location>
        <begin position="188"/>
        <end position="261"/>
    </location>
</feature>
<dbReference type="EMBL" id="OOIN01000007">
    <property type="protein sequence ID" value="SPO24560.1"/>
    <property type="molecule type" value="Genomic_DNA"/>
</dbReference>
<feature type="compositionally biased region" description="Basic and acidic residues" evidence="5">
    <location>
        <begin position="128"/>
        <end position="149"/>
    </location>
</feature>
<evidence type="ECO:0000256" key="4">
    <source>
        <dbReference type="ARBA" id="ARBA00019201"/>
    </source>
</evidence>
<evidence type="ECO:0000259" key="6">
    <source>
        <dbReference type="Pfam" id="PF19036"/>
    </source>
</evidence>
<dbReference type="PANTHER" id="PTHR13027:SF7">
    <property type="entry name" value="VACUOLAR FUSION PROTEIN MON1 HOMOLOG"/>
    <property type="match status" value="1"/>
</dbReference>
<gene>
    <name evidence="9" type="ORF">UTRI_03829</name>
</gene>
<evidence type="ECO:0000313" key="10">
    <source>
        <dbReference type="Proteomes" id="UP000324022"/>
    </source>
</evidence>
<feature type="compositionally biased region" description="Polar residues" evidence="5">
    <location>
        <begin position="235"/>
        <end position="256"/>
    </location>
</feature>
<evidence type="ECO:0000259" key="8">
    <source>
        <dbReference type="Pfam" id="PF19038"/>
    </source>
</evidence>
<dbReference type="GO" id="GO:0032585">
    <property type="term" value="C:multivesicular body membrane"/>
    <property type="evidence" value="ECO:0007669"/>
    <property type="project" value="UniProtKB-SubCell"/>
</dbReference>
<feature type="region of interest" description="Disordered" evidence="5">
    <location>
        <begin position="297"/>
        <end position="347"/>
    </location>
</feature>
<feature type="domain" description="FUZ/MON1/HPS1 third Longin" evidence="8">
    <location>
        <begin position="732"/>
        <end position="901"/>
    </location>
</feature>
<feature type="domain" description="FUZ/MON1/HPS1 second Longin" evidence="7">
    <location>
        <begin position="521"/>
        <end position="639"/>
    </location>
</feature>
<dbReference type="PANTHER" id="PTHR13027">
    <property type="entry name" value="SAND PROTEIN-RELATED"/>
    <property type="match status" value="1"/>
</dbReference>
<evidence type="ECO:0000256" key="1">
    <source>
        <dbReference type="ARBA" id="ARBA00004380"/>
    </source>
</evidence>
<dbReference type="InterPro" id="IPR043970">
    <property type="entry name" value="FUZ/MON1/HPS1_longin_3"/>
</dbReference>
<dbReference type="GO" id="GO:0016192">
    <property type="term" value="P:vesicle-mediated transport"/>
    <property type="evidence" value="ECO:0007669"/>
    <property type="project" value="InterPro"/>
</dbReference>
<dbReference type="Pfam" id="PF19036">
    <property type="entry name" value="Fuz_longin_1"/>
    <property type="match status" value="1"/>
</dbReference>